<dbReference type="EMBL" id="BAABGJ010000081">
    <property type="protein sequence ID" value="GAA4358776.1"/>
    <property type="molecule type" value="Genomic_DNA"/>
</dbReference>
<sequence length="78" mass="8952">MGSSHRDTLLSYDIEADKNLSLAEAIDAMDALLTQCGPRLDRLRQQRWQFECFVGMFLNGNRTEVLSWTQMSRWAAKG</sequence>
<dbReference type="RefSeq" id="WP_345541906.1">
    <property type="nucleotide sequence ID" value="NZ_BAABGJ010000081.1"/>
</dbReference>
<protein>
    <submittedName>
        <fullName evidence="1">Uncharacterized protein</fullName>
    </submittedName>
</protein>
<proteinExistence type="predicted"/>
<keyword evidence="2" id="KW-1185">Reference proteome</keyword>
<reference evidence="2" key="1">
    <citation type="journal article" date="2019" name="Int. J. Syst. Evol. Microbiol.">
        <title>The Global Catalogue of Microorganisms (GCM) 10K type strain sequencing project: providing services to taxonomists for standard genome sequencing and annotation.</title>
        <authorList>
            <consortium name="The Broad Institute Genomics Platform"/>
            <consortium name="The Broad Institute Genome Sequencing Center for Infectious Disease"/>
            <person name="Wu L."/>
            <person name="Ma J."/>
        </authorList>
    </citation>
    <scope>NUCLEOTIDE SEQUENCE [LARGE SCALE GENOMIC DNA]</scope>
    <source>
        <strain evidence="2">JCM 17804</strain>
    </source>
</reference>
<comment type="caution">
    <text evidence="1">The sequence shown here is derived from an EMBL/GenBank/DDBJ whole genome shotgun (WGS) entry which is preliminary data.</text>
</comment>
<gene>
    <name evidence="1" type="ORF">GCM10023165_54110</name>
</gene>
<evidence type="ECO:0000313" key="1">
    <source>
        <dbReference type="EMBL" id="GAA4358776.1"/>
    </source>
</evidence>
<dbReference type="Proteomes" id="UP001500975">
    <property type="component" value="Unassembled WGS sequence"/>
</dbReference>
<organism evidence="1 2">
    <name type="scientific">Variovorax defluvii</name>
    <dbReference type="NCBI Taxonomy" id="913761"/>
    <lineage>
        <taxon>Bacteria</taxon>
        <taxon>Pseudomonadati</taxon>
        <taxon>Pseudomonadota</taxon>
        <taxon>Betaproteobacteria</taxon>
        <taxon>Burkholderiales</taxon>
        <taxon>Comamonadaceae</taxon>
        <taxon>Variovorax</taxon>
    </lineage>
</organism>
<evidence type="ECO:0000313" key="2">
    <source>
        <dbReference type="Proteomes" id="UP001500975"/>
    </source>
</evidence>
<accession>A0ABP8IH65</accession>
<name>A0ABP8IH65_9BURK</name>